<proteinExistence type="predicted"/>
<evidence type="ECO:0000313" key="3">
    <source>
        <dbReference type="Proteomes" id="UP001596050"/>
    </source>
</evidence>
<dbReference type="Proteomes" id="UP001596050">
    <property type="component" value="Unassembled WGS sequence"/>
</dbReference>
<evidence type="ECO:0000256" key="1">
    <source>
        <dbReference type="SAM" id="SignalP"/>
    </source>
</evidence>
<accession>A0ABW0L1J9</accession>
<dbReference type="EMBL" id="JBHSMU010000004">
    <property type="protein sequence ID" value="MFC5458952.1"/>
    <property type="molecule type" value="Genomic_DNA"/>
</dbReference>
<evidence type="ECO:0000313" key="2">
    <source>
        <dbReference type="EMBL" id="MFC5458952.1"/>
    </source>
</evidence>
<protein>
    <recommendedName>
        <fullName evidence="4">DUF2987 domain-containing protein</fullName>
    </recommendedName>
</protein>
<gene>
    <name evidence="2" type="ORF">ACFPN5_03905</name>
</gene>
<keyword evidence="1" id="KW-0732">Signal</keyword>
<evidence type="ECO:0008006" key="4">
    <source>
        <dbReference type="Google" id="ProtNLM"/>
    </source>
</evidence>
<organism evidence="2 3">
    <name type="scientific">Massilia niabensis</name>
    <dbReference type="NCBI Taxonomy" id="544910"/>
    <lineage>
        <taxon>Bacteria</taxon>
        <taxon>Pseudomonadati</taxon>
        <taxon>Pseudomonadota</taxon>
        <taxon>Betaproteobacteria</taxon>
        <taxon>Burkholderiales</taxon>
        <taxon>Oxalobacteraceae</taxon>
        <taxon>Telluria group</taxon>
        <taxon>Massilia</taxon>
    </lineage>
</organism>
<keyword evidence="3" id="KW-1185">Reference proteome</keyword>
<reference evidence="3" key="1">
    <citation type="journal article" date="2019" name="Int. J. Syst. Evol. Microbiol.">
        <title>The Global Catalogue of Microorganisms (GCM) 10K type strain sequencing project: providing services to taxonomists for standard genome sequencing and annotation.</title>
        <authorList>
            <consortium name="The Broad Institute Genomics Platform"/>
            <consortium name="The Broad Institute Genome Sequencing Center for Infectious Disease"/>
            <person name="Wu L."/>
            <person name="Ma J."/>
        </authorList>
    </citation>
    <scope>NUCLEOTIDE SEQUENCE [LARGE SCALE GENOMIC DNA]</scope>
    <source>
        <strain evidence="3">KACC 12649</strain>
    </source>
</reference>
<feature type="chain" id="PRO_5046399595" description="DUF2987 domain-containing protein" evidence="1">
    <location>
        <begin position="22"/>
        <end position="256"/>
    </location>
</feature>
<dbReference type="RefSeq" id="WP_379780920.1">
    <property type="nucleotide sequence ID" value="NZ_JBHSMU010000004.1"/>
</dbReference>
<feature type="signal peptide" evidence="1">
    <location>
        <begin position="1"/>
        <end position="21"/>
    </location>
</feature>
<comment type="caution">
    <text evidence="2">The sequence shown here is derived from an EMBL/GenBank/DDBJ whole genome shotgun (WGS) entry which is preliminary data.</text>
</comment>
<name>A0ABW0L1J9_9BURK</name>
<sequence>MGRVRLALSLGALLLSNPAAAVPGKDEPDTVHVSAIRNPEIHKYKAILAGLDTFDKHRALAPGVPELRFRVAPREGVGLPEQPKASIEGERGFMLPLAIDARNRFTVPRSEAALAAEGELVLNQRRHFYQVMPDVRTPGLPDNVRRLGDLRLECKVMITIAKEEAPLLLVATLNGLLRTRDWCGFFNEYAYTIDFRTELPVVSAILSEGNRSAALKTGKQSFSIALNEPSWSDDALVELTFAAPTGTAGGTPRTAP</sequence>